<dbReference type="AlphaFoldDB" id="A0A135SKX4"/>
<dbReference type="Proteomes" id="UP000070328">
    <property type="component" value="Unassembled WGS sequence"/>
</dbReference>
<accession>A0A135SKX4</accession>
<comment type="caution">
    <text evidence="1">The sequence shown here is derived from an EMBL/GenBank/DDBJ whole genome shotgun (WGS) entry which is preliminary data.</text>
</comment>
<evidence type="ECO:0000313" key="2">
    <source>
        <dbReference type="Proteomes" id="UP000070328"/>
    </source>
</evidence>
<gene>
    <name evidence="1" type="ORF">CSIM01_05021</name>
</gene>
<protein>
    <submittedName>
        <fullName evidence="1">Uncharacterized protein</fullName>
    </submittedName>
</protein>
<evidence type="ECO:0000313" key="1">
    <source>
        <dbReference type="EMBL" id="KXH36506.1"/>
    </source>
</evidence>
<sequence length="133" mass="14693">MHPHLAHITPFTFSPGKKIREQMEQGPAFLLSPGGWSSRLVVHTGGGRDGGGDGGQSFSKECHWDVGFPISGVRQDIWVTHDVDYAGHGIADEPDSSNRQTRLAFKLNERSIDPACWENRKERKGTNKNVCPV</sequence>
<keyword evidence="2" id="KW-1185">Reference proteome</keyword>
<dbReference type="EMBL" id="JFBX01000526">
    <property type="protein sequence ID" value="KXH36506.1"/>
    <property type="molecule type" value="Genomic_DNA"/>
</dbReference>
<reference evidence="1 2" key="1">
    <citation type="submission" date="2014-02" db="EMBL/GenBank/DDBJ databases">
        <title>The genome sequence of Colletotrichum simmondsii CBS122122.</title>
        <authorList>
            <person name="Baroncelli R."/>
            <person name="Thon M.R."/>
        </authorList>
    </citation>
    <scope>NUCLEOTIDE SEQUENCE [LARGE SCALE GENOMIC DNA]</scope>
    <source>
        <strain evidence="1 2">CBS122122</strain>
    </source>
</reference>
<name>A0A135SKX4_9PEZI</name>
<organism evidence="1 2">
    <name type="scientific">Colletotrichum simmondsii</name>
    <dbReference type="NCBI Taxonomy" id="703756"/>
    <lineage>
        <taxon>Eukaryota</taxon>
        <taxon>Fungi</taxon>
        <taxon>Dikarya</taxon>
        <taxon>Ascomycota</taxon>
        <taxon>Pezizomycotina</taxon>
        <taxon>Sordariomycetes</taxon>
        <taxon>Hypocreomycetidae</taxon>
        <taxon>Glomerellales</taxon>
        <taxon>Glomerellaceae</taxon>
        <taxon>Colletotrichum</taxon>
        <taxon>Colletotrichum acutatum species complex</taxon>
    </lineage>
</organism>
<proteinExistence type="predicted"/>